<dbReference type="PROSITE" id="PS50826">
    <property type="entry name" value="RUN"/>
    <property type="match status" value="1"/>
</dbReference>
<feature type="region of interest" description="Disordered" evidence="1">
    <location>
        <begin position="43"/>
        <end position="63"/>
    </location>
</feature>
<dbReference type="Proteomes" id="UP000663836">
    <property type="component" value="Unassembled WGS sequence"/>
</dbReference>
<evidence type="ECO:0000256" key="1">
    <source>
        <dbReference type="SAM" id="MobiDB-lite"/>
    </source>
</evidence>
<accession>A0A818X1R7</accession>
<proteinExistence type="predicted"/>
<dbReference type="InterPro" id="IPR037213">
    <property type="entry name" value="Run_dom_sf"/>
</dbReference>
<dbReference type="Proteomes" id="UP000663864">
    <property type="component" value="Unassembled WGS sequence"/>
</dbReference>
<comment type="caution">
    <text evidence="4">The sequence shown here is derived from an EMBL/GenBank/DDBJ whole genome shotgun (WGS) entry which is preliminary data.</text>
</comment>
<dbReference type="EMBL" id="CAJOBD010000892">
    <property type="protein sequence ID" value="CAF3733134.1"/>
    <property type="molecule type" value="Genomic_DNA"/>
</dbReference>
<feature type="compositionally biased region" description="Acidic residues" evidence="1">
    <location>
        <begin position="53"/>
        <end position="63"/>
    </location>
</feature>
<reference evidence="4" key="1">
    <citation type="submission" date="2021-02" db="EMBL/GenBank/DDBJ databases">
        <authorList>
            <person name="Nowell W R."/>
        </authorList>
    </citation>
    <scope>NUCLEOTIDE SEQUENCE</scope>
</reference>
<dbReference type="InterPro" id="IPR004012">
    <property type="entry name" value="Run_dom"/>
</dbReference>
<evidence type="ECO:0000259" key="2">
    <source>
        <dbReference type="PROSITE" id="PS50826"/>
    </source>
</evidence>
<dbReference type="EMBL" id="CAJNOT010001482">
    <property type="protein sequence ID" value="CAF1206040.1"/>
    <property type="molecule type" value="Genomic_DNA"/>
</dbReference>
<evidence type="ECO:0000313" key="4">
    <source>
        <dbReference type="EMBL" id="CAF3733134.1"/>
    </source>
</evidence>
<protein>
    <recommendedName>
        <fullName evidence="2">RUN domain-containing protein</fullName>
    </recommendedName>
</protein>
<evidence type="ECO:0000313" key="5">
    <source>
        <dbReference type="Proteomes" id="UP000663836"/>
    </source>
</evidence>
<dbReference type="Gene3D" id="1.20.58.900">
    <property type="match status" value="1"/>
</dbReference>
<sequence length="819" mass="94442">MLTKYLENYSIDCMFNEITLVSQLLDSINNHLKIVHLSMEQNKSHEYESSVDNPDEDDDDDDDDDLWLSGHRSIFSSYESNYQKILSPFHNSQYEDFHWDLYENYNYHYLAFENNQQNISQEENLSQLSRHFNSNNTKSLSDRPRTSWHEIKTKSMHHSYLSSRNTSNKDYNSSNPLKLYRLFQRTKSQQHPCYLYQNFSDKSIGDSLTLSSSSSYSNSIKPEQQISISNIKLNKEQSKTSVDQCLQTSIILSEKDNFTITHSKNVNHVLNNPSHPSSISHHSLPNLDFLTYYAKENPVSLSKVTNHYCTVMKSTLSEPLSLTKKATCTIFYFSIKGPNQSTIFHPSLSTIQKMQTHKEIKHIQTVKTCPTKISTEETEPFSSTCSSISSSGYCSNSSTNQPHHIQTCSSPYPLKSCLKRTKTEQSTNLPSTTNVRTVGVTEDIITLPDQCVHNENDTSKMRRSSLPTTSSHEQNLLLKFRTRNKTCTLSEHDLPTKKNVSFCDEIVRRLIISSTNLKHSYEDYCDLIPQEYLIDSPPNEFNLSDNDDKNENQIINFIENIPENLTKPFPFKNKNDKYLIDAFANTILHILEIKCSDPKSSYLNNQTNSELDRILRQDLCSLLREILDDGLRQYSGSLFSKKINLWRLIELTTPTTNRFNEAKIKAQVDIPSTIDWIEKFNSFIYHLLNLHELASWLTHFISNRTLLNTHYESSAFLLININNDLIECITNQLEKLSPLQFRLKYKILSNSKILLTNQRLSSSILTKKFNVRAWLRDRKAQIKISSKESQIPSTKSISSVLSNVSIRRKSNSIPGSGQR</sequence>
<dbReference type="SMART" id="SM00593">
    <property type="entry name" value="RUN"/>
    <property type="match status" value="1"/>
</dbReference>
<dbReference type="Pfam" id="PF02759">
    <property type="entry name" value="RUN"/>
    <property type="match status" value="1"/>
</dbReference>
<dbReference type="CDD" id="cd17671">
    <property type="entry name" value="RUN"/>
    <property type="match status" value="1"/>
</dbReference>
<name>A0A818X1R7_9BILA</name>
<dbReference type="AlphaFoldDB" id="A0A818X1R7"/>
<gene>
    <name evidence="4" type="ORF">JBS370_LOCUS11540</name>
    <name evidence="3" type="ORF">ZHD862_LOCUS23110</name>
</gene>
<organism evidence="4 5">
    <name type="scientific">Rotaria sordida</name>
    <dbReference type="NCBI Taxonomy" id="392033"/>
    <lineage>
        <taxon>Eukaryota</taxon>
        <taxon>Metazoa</taxon>
        <taxon>Spiralia</taxon>
        <taxon>Gnathifera</taxon>
        <taxon>Rotifera</taxon>
        <taxon>Eurotatoria</taxon>
        <taxon>Bdelloidea</taxon>
        <taxon>Philodinida</taxon>
        <taxon>Philodinidae</taxon>
        <taxon>Rotaria</taxon>
    </lineage>
</organism>
<feature type="domain" description="RUN" evidence="2">
    <location>
        <begin position="610"/>
        <end position="748"/>
    </location>
</feature>
<evidence type="ECO:0000313" key="3">
    <source>
        <dbReference type="EMBL" id="CAF1206040.1"/>
    </source>
</evidence>
<dbReference type="SUPFAM" id="SSF140741">
    <property type="entry name" value="RUN domain-like"/>
    <property type="match status" value="1"/>
</dbReference>